<dbReference type="CDD" id="cd07035">
    <property type="entry name" value="TPP_PYR_POX_like"/>
    <property type="match status" value="1"/>
</dbReference>
<protein>
    <recommendedName>
        <fullName evidence="4">Thiamine pyrophosphate enzyme N-terminal TPP-binding domain-containing protein</fullName>
    </recommendedName>
</protein>
<dbReference type="AlphaFoldDB" id="X0SQX1"/>
<gene>
    <name evidence="3" type="ORF">S01H1_09371</name>
</gene>
<dbReference type="PANTHER" id="PTHR42818:SF1">
    <property type="entry name" value="SULFOPYRUVATE DECARBOXYLASE"/>
    <property type="match status" value="1"/>
</dbReference>
<reference evidence="3" key="1">
    <citation type="journal article" date="2014" name="Front. Microbiol.">
        <title>High frequency of phylogenetically diverse reductive dehalogenase-homologous genes in deep subseafloor sedimentary metagenomes.</title>
        <authorList>
            <person name="Kawai M."/>
            <person name="Futagami T."/>
            <person name="Toyoda A."/>
            <person name="Takaki Y."/>
            <person name="Nishi S."/>
            <person name="Hori S."/>
            <person name="Arai W."/>
            <person name="Tsubouchi T."/>
            <person name="Morono Y."/>
            <person name="Uchiyama I."/>
            <person name="Ito T."/>
            <person name="Fujiyama A."/>
            <person name="Inagaki F."/>
            <person name="Takami H."/>
        </authorList>
    </citation>
    <scope>NUCLEOTIDE SEQUENCE</scope>
    <source>
        <strain evidence="3">Expedition CK06-06</strain>
    </source>
</reference>
<comment type="caution">
    <text evidence="3">The sequence shown here is derived from an EMBL/GenBank/DDBJ whole genome shotgun (WGS) entry which is preliminary data.</text>
</comment>
<dbReference type="EMBL" id="BARS01004791">
    <property type="protein sequence ID" value="GAF83449.1"/>
    <property type="molecule type" value="Genomic_DNA"/>
</dbReference>
<evidence type="ECO:0008006" key="4">
    <source>
        <dbReference type="Google" id="ProtNLM"/>
    </source>
</evidence>
<evidence type="ECO:0000256" key="2">
    <source>
        <dbReference type="ARBA" id="ARBA00023239"/>
    </source>
</evidence>
<dbReference type="InterPro" id="IPR051818">
    <property type="entry name" value="TPP_dependent_decarboxylase"/>
</dbReference>
<dbReference type="InterPro" id="IPR029061">
    <property type="entry name" value="THDP-binding"/>
</dbReference>
<keyword evidence="1" id="KW-0210">Decarboxylase</keyword>
<keyword evidence="2" id="KW-0456">Lyase</keyword>
<sequence length="112" mass="12401">MNTTKFGVPGSLLKDHIGDADIPCTDEGEAMAMACGAWLAGKEPSVYMQNSGLGNCVDIITSLYKPYKIPLPKLLLSLRRKPEHHRFMGSITVKLLRLLEYPQGKVTIIEEK</sequence>
<accession>X0SQX1</accession>
<name>X0SQX1_9ZZZZ</name>
<dbReference type="GO" id="GO:0016831">
    <property type="term" value="F:carboxy-lyase activity"/>
    <property type="evidence" value="ECO:0007669"/>
    <property type="project" value="UniProtKB-KW"/>
</dbReference>
<evidence type="ECO:0000313" key="3">
    <source>
        <dbReference type="EMBL" id="GAF83449.1"/>
    </source>
</evidence>
<dbReference type="SUPFAM" id="SSF52518">
    <property type="entry name" value="Thiamin diphosphate-binding fold (THDP-binding)"/>
    <property type="match status" value="1"/>
</dbReference>
<proteinExistence type="predicted"/>
<evidence type="ECO:0000256" key="1">
    <source>
        <dbReference type="ARBA" id="ARBA00022793"/>
    </source>
</evidence>
<organism evidence="3">
    <name type="scientific">marine sediment metagenome</name>
    <dbReference type="NCBI Taxonomy" id="412755"/>
    <lineage>
        <taxon>unclassified sequences</taxon>
        <taxon>metagenomes</taxon>
        <taxon>ecological metagenomes</taxon>
    </lineage>
</organism>
<dbReference type="PANTHER" id="PTHR42818">
    <property type="entry name" value="SULFOPYRUVATE DECARBOXYLASE SUBUNIT ALPHA"/>
    <property type="match status" value="1"/>
</dbReference>